<sequence>MVYKKFVEIGTVVYITLGPNSGKLAAIVNVVDQNRLLVDGPCSSVPRCVVNLKQIQLTKFRITIPFGSRTGTVKKAWEKENVNAQWEETTWAKKIALKQKKASLSDFDRFKVMKLKQKRSRIISAEVAKLKKQQKST</sequence>
<organism evidence="7 8">
    <name type="scientific">Clavelina lepadiformis</name>
    <name type="common">Light-bulb sea squirt</name>
    <name type="synonym">Ascidia lepadiformis</name>
    <dbReference type="NCBI Taxonomy" id="159417"/>
    <lineage>
        <taxon>Eukaryota</taxon>
        <taxon>Metazoa</taxon>
        <taxon>Chordata</taxon>
        <taxon>Tunicata</taxon>
        <taxon>Ascidiacea</taxon>
        <taxon>Aplousobranchia</taxon>
        <taxon>Clavelinidae</taxon>
        <taxon>Clavelina</taxon>
    </lineage>
</organism>
<dbReference type="Gene3D" id="2.30.30.30">
    <property type="match status" value="1"/>
</dbReference>
<dbReference type="CDD" id="cd23702">
    <property type="entry name" value="eL14"/>
    <property type="match status" value="1"/>
</dbReference>
<dbReference type="PANTHER" id="PTHR11127:SF2">
    <property type="entry name" value="LARGE RIBOSOMAL SUBUNIT PROTEIN EL14"/>
    <property type="match status" value="1"/>
</dbReference>
<feature type="domain" description="Large ribosomal subunit protein eL14" evidence="6">
    <location>
        <begin position="46"/>
        <end position="119"/>
    </location>
</feature>
<keyword evidence="8" id="KW-1185">Reference proteome</keyword>
<dbReference type="Gene3D" id="6.10.250.2270">
    <property type="match status" value="1"/>
</dbReference>
<dbReference type="InterPro" id="IPR014722">
    <property type="entry name" value="Rib_uL2_dom2"/>
</dbReference>
<dbReference type="InterPro" id="IPR039660">
    <property type="entry name" value="Ribosomal_eL14"/>
</dbReference>
<dbReference type="InterPro" id="IPR002784">
    <property type="entry name" value="Ribosomal_eL14_dom"/>
</dbReference>
<gene>
    <name evidence="7" type="ORF">CVLEPA_LOCUS30302</name>
</gene>
<name>A0ABP0GZ37_CLALP</name>
<dbReference type="Pfam" id="PF01929">
    <property type="entry name" value="Ribosomal_L14e"/>
    <property type="match status" value="1"/>
</dbReference>
<protein>
    <recommendedName>
        <fullName evidence="4">Large ribosomal subunit protein eL14</fullName>
    </recommendedName>
    <alternativeName>
        <fullName evidence="5">60S ribosomal protein L14</fullName>
    </alternativeName>
</protein>
<evidence type="ECO:0000256" key="2">
    <source>
        <dbReference type="ARBA" id="ARBA00022980"/>
    </source>
</evidence>
<evidence type="ECO:0000256" key="5">
    <source>
        <dbReference type="ARBA" id="ARBA00035318"/>
    </source>
</evidence>
<evidence type="ECO:0000313" key="7">
    <source>
        <dbReference type="EMBL" id="CAK8697013.1"/>
    </source>
</evidence>
<dbReference type="PANTHER" id="PTHR11127">
    <property type="entry name" value="60S RIBOSOMAL PROTEIN L14"/>
    <property type="match status" value="1"/>
</dbReference>
<comment type="caution">
    <text evidence="7">The sequence shown here is derived from an EMBL/GenBank/DDBJ whole genome shotgun (WGS) entry which is preliminary data.</text>
</comment>
<proteinExistence type="inferred from homology"/>
<keyword evidence="3" id="KW-0687">Ribonucleoprotein</keyword>
<dbReference type="InterPro" id="IPR008991">
    <property type="entry name" value="Translation_prot_SH3-like_sf"/>
</dbReference>
<accession>A0ABP0GZ37</accession>
<evidence type="ECO:0000256" key="3">
    <source>
        <dbReference type="ARBA" id="ARBA00023274"/>
    </source>
</evidence>
<evidence type="ECO:0000313" key="8">
    <source>
        <dbReference type="Proteomes" id="UP001642483"/>
    </source>
</evidence>
<dbReference type="SUPFAM" id="SSF50104">
    <property type="entry name" value="Translation proteins SH3-like domain"/>
    <property type="match status" value="1"/>
</dbReference>
<dbReference type="EMBL" id="CAWYQH010000163">
    <property type="protein sequence ID" value="CAK8697013.1"/>
    <property type="molecule type" value="Genomic_DNA"/>
</dbReference>
<comment type="similarity">
    <text evidence="1">Belongs to the eukaryotic ribosomal protein eL14 family.</text>
</comment>
<evidence type="ECO:0000259" key="6">
    <source>
        <dbReference type="Pfam" id="PF01929"/>
    </source>
</evidence>
<dbReference type="Proteomes" id="UP001642483">
    <property type="component" value="Unassembled WGS sequence"/>
</dbReference>
<reference evidence="7 8" key="1">
    <citation type="submission" date="2024-02" db="EMBL/GenBank/DDBJ databases">
        <authorList>
            <person name="Daric V."/>
            <person name="Darras S."/>
        </authorList>
    </citation>
    <scope>NUCLEOTIDE SEQUENCE [LARGE SCALE GENOMIC DNA]</scope>
</reference>
<keyword evidence="2" id="KW-0689">Ribosomal protein</keyword>
<evidence type="ECO:0000256" key="1">
    <source>
        <dbReference type="ARBA" id="ARBA00006592"/>
    </source>
</evidence>
<evidence type="ECO:0000256" key="4">
    <source>
        <dbReference type="ARBA" id="ARBA00035215"/>
    </source>
</evidence>